<organism evidence="7 8">
    <name type="scientific">Paracoccus suum</name>
    <dbReference type="NCBI Taxonomy" id="2259340"/>
    <lineage>
        <taxon>Bacteria</taxon>
        <taxon>Pseudomonadati</taxon>
        <taxon>Pseudomonadota</taxon>
        <taxon>Alphaproteobacteria</taxon>
        <taxon>Rhodobacterales</taxon>
        <taxon>Paracoccaceae</taxon>
        <taxon>Paracoccus</taxon>
    </lineage>
</organism>
<dbReference type="GO" id="GO:0005829">
    <property type="term" value="C:cytosol"/>
    <property type="evidence" value="ECO:0007669"/>
    <property type="project" value="TreeGrafter"/>
</dbReference>
<evidence type="ECO:0000256" key="4">
    <source>
        <dbReference type="ARBA" id="ARBA00040194"/>
    </source>
</evidence>
<dbReference type="PANTHER" id="PTHR41286">
    <property type="entry name" value="HNH NUCLEASE YAJD-RELATED"/>
    <property type="match status" value="1"/>
</dbReference>
<dbReference type="GO" id="GO:0004519">
    <property type="term" value="F:endonuclease activity"/>
    <property type="evidence" value="ECO:0007669"/>
    <property type="project" value="UniProtKB-KW"/>
</dbReference>
<dbReference type="PANTHER" id="PTHR41286:SF1">
    <property type="entry name" value="HNH NUCLEASE YAJD-RELATED"/>
    <property type="match status" value="1"/>
</dbReference>
<evidence type="ECO:0000259" key="6">
    <source>
        <dbReference type="SMART" id="SM00507"/>
    </source>
</evidence>
<dbReference type="GO" id="GO:0003676">
    <property type="term" value="F:nucleic acid binding"/>
    <property type="evidence" value="ECO:0007669"/>
    <property type="project" value="InterPro"/>
</dbReference>
<gene>
    <name evidence="7" type="ORF">DRW48_10435</name>
</gene>
<dbReference type="Proteomes" id="UP000252023">
    <property type="component" value="Chromosome"/>
</dbReference>
<evidence type="ECO:0000256" key="3">
    <source>
        <dbReference type="ARBA" id="ARBA00038412"/>
    </source>
</evidence>
<dbReference type="AlphaFoldDB" id="A0A344PKZ6"/>
<dbReference type="OrthoDB" id="5292295at2"/>
<dbReference type="Gene3D" id="1.10.30.50">
    <property type="match status" value="1"/>
</dbReference>
<dbReference type="GO" id="GO:0008270">
    <property type="term" value="F:zinc ion binding"/>
    <property type="evidence" value="ECO:0007669"/>
    <property type="project" value="InterPro"/>
</dbReference>
<evidence type="ECO:0000313" key="8">
    <source>
        <dbReference type="Proteomes" id="UP000252023"/>
    </source>
</evidence>
<dbReference type="CDD" id="cd00085">
    <property type="entry name" value="HNHc"/>
    <property type="match status" value="1"/>
</dbReference>
<dbReference type="KEGG" id="pars:DRW48_10435"/>
<dbReference type="SMART" id="SM00507">
    <property type="entry name" value="HNHc"/>
    <property type="match status" value="1"/>
</dbReference>
<dbReference type="GO" id="GO:0016787">
    <property type="term" value="F:hydrolase activity"/>
    <property type="evidence" value="ECO:0007669"/>
    <property type="project" value="UniProtKB-KW"/>
</dbReference>
<dbReference type="EMBL" id="CP030918">
    <property type="protein sequence ID" value="AXC50051.1"/>
    <property type="molecule type" value="Genomic_DNA"/>
</dbReference>
<dbReference type="InterPro" id="IPR002711">
    <property type="entry name" value="HNH"/>
</dbReference>
<feature type="domain" description="HNH nuclease" evidence="6">
    <location>
        <begin position="53"/>
        <end position="113"/>
    </location>
</feature>
<dbReference type="Pfam" id="PF01844">
    <property type="entry name" value="HNH"/>
    <property type="match status" value="1"/>
</dbReference>
<evidence type="ECO:0000256" key="5">
    <source>
        <dbReference type="SAM" id="MobiDB-lite"/>
    </source>
</evidence>
<evidence type="ECO:0000256" key="2">
    <source>
        <dbReference type="ARBA" id="ARBA00022801"/>
    </source>
</evidence>
<reference evidence="8" key="1">
    <citation type="submission" date="2018-07" db="EMBL/GenBank/DDBJ databases">
        <title>Genome sequencing of Paracoccus sp. SC2-6.</title>
        <authorList>
            <person name="Heo J."/>
            <person name="Kim S.-J."/>
            <person name="Kwon S.-W."/>
        </authorList>
    </citation>
    <scope>NUCLEOTIDE SEQUENCE [LARGE SCALE GENOMIC DNA]</scope>
    <source>
        <strain evidence="8">SC2-6</strain>
    </source>
</reference>
<evidence type="ECO:0000313" key="7">
    <source>
        <dbReference type="EMBL" id="AXC50051.1"/>
    </source>
</evidence>
<keyword evidence="8" id="KW-1185">Reference proteome</keyword>
<keyword evidence="1" id="KW-0540">Nuclease</keyword>
<dbReference type="InterPro" id="IPR003615">
    <property type="entry name" value="HNH_nuc"/>
</dbReference>
<name>A0A344PKZ6_9RHOB</name>
<accession>A0A344PKZ6</accession>
<keyword evidence="7" id="KW-0255">Endonuclease</keyword>
<sequence>MGRLAKLPPRMATVRQSIAATGPIAELPTSGERSAWSGKGSRHERGYGSAWVKTAARILKRDSYLCQECLRHDRLTALKVRPRDHAVDHIVPKAHGGNDEDSNLESLCAPCHAAKTAKEWMR</sequence>
<comment type="similarity">
    <text evidence="3">Belongs to the HNH nuclease family.</text>
</comment>
<feature type="region of interest" description="Disordered" evidence="5">
    <location>
        <begin position="22"/>
        <end position="45"/>
    </location>
</feature>
<proteinExistence type="inferred from homology"/>
<evidence type="ECO:0000256" key="1">
    <source>
        <dbReference type="ARBA" id="ARBA00022722"/>
    </source>
</evidence>
<protein>
    <recommendedName>
        <fullName evidence="4">Putative HNH nuclease YajD</fullName>
    </recommendedName>
</protein>
<keyword evidence="2" id="KW-0378">Hydrolase</keyword>